<organism evidence="1 2">
    <name type="scientific">Penicillium thymicola</name>
    <dbReference type="NCBI Taxonomy" id="293382"/>
    <lineage>
        <taxon>Eukaryota</taxon>
        <taxon>Fungi</taxon>
        <taxon>Dikarya</taxon>
        <taxon>Ascomycota</taxon>
        <taxon>Pezizomycotina</taxon>
        <taxon>Eurotiomycetes</taxon>
        <taxon>Eurotiomycetidae</taxon>
        <taxon>Eurotiales</taxon>
        <taxon>Aspergillaceae</taxon>
        <taxon>Penicillium</taxon>
    </lineage>
</organism>
<proteinExistence type="predicted"/>
<protein>
    <submittedName>
        <fullName evidence="1">Uncharacterized protein</fullName>
    </submittedName>
</protein>
<dbReference type="Proteomes" id="UP001227192">
    <property type="component" value="Unassembled WGS sequence"/>
</dbReference>
<sequence>MINWRTNLGKKNLYKHKAKLNQNTKSIPKESKLKSYSILYRRHIGPDKPTLRGNLPPAARTNCGQALSQDQALKHNDSIKDTIKLHRQLRRLDRRVRERLEEEAARDNR</sequence>
<dbReference type="EMBL" id="LACB01000004">
    <property type="protein sequence ID" value="KAJ9492924.1"/>
    <property type="molecule type" value="Genomic_DNA"/>
</dbReference>
<evidence type="ECO:0000313" key="1">
    <source>
        <dbReference type="EMBL" id="KAJ9492924.1"/>
    </source>
</evidence>
<reference evidence="1" key="2">
    <citation type="journal article" date="2016" name="Fungal Biol.">
        <title>Ochratoxin A production by Penicillium thymicola.</title>
        <authorList>
            <person name="Nguyen H.D.T."/>
            <person name="McMullin D.R."/>
            <person name="Ponomareva E."/>
            <person name="Riley R."/>
            <person name="Pomraning K.R."/>
            <person name="Baker S.E."/>
            <person name="Seifert K.A."/>
        </authorList>
    </citation>
    <scope>NUCLEOTIDE SEQUENCE</scope>
    <source>
        <strain evidence="1">DAOM 180753</strain>
    </source>
</reference>
<reference evidence="1" key="1">
    <citation type="submission" date="2015-06" db="EMBL/GenBank/DDBJ databases">
        <authorList>
            <person name="Nguyen H."/>
        </authorList>
    </citation>
    <scope>NUCLEOTIDE SEQUENCE</scope>
    <source>
        <strain evidence="1">DAOM 180753</strain>
    </source>
</reference>
<name>A0AAI9TT26_PENTH</name>
<comment type="caution">
    <text evidence="1">The sequence shown here is derived from an EMBL/GenBank/DDBJ whole genome shotgun (WGS) entry which is preliminary data.</text>
</comment>
<keyword evidence="2" id="KW-1185">Reference proteome</keyword>
<dbReference type="AlphaFoldDB" id="A0AAI9TT26"/>
<accession>A0AAI9TT26</accession>
<evidence type="ECO:0000313" key="2">
    <source>
        <dbReference type="Proteomes" id="UP001227192"/>
    </source>
</evidence>
<gene>
    <name evidence="1" type="ORF">VN97_g277</name>
</gene>